<dbReference type="EMBL" id="SPHZ02000010">
    <property type="protein sequence ID" value="KAF0896735.1"/>
    <property type="molecule type" value="Genomic_DNA"/>
</dbReference>
<feature type="compositionally biased region" description="Basic and acidic residues" evidence="1">
    <location>
        <begin position="48"/>
        <end position="58"/>
    </location>
</feature>
<dbReference type="Proteomes" id="UP000479710">
    <property type="component" value="Unassembled WGS sequence"/>
</dbReference>
<organism evidence="2 3">
    <name type="scientific">Oryza meyeriana var. granulata</name>
    <dbReference type="NCBI Taxonomy" id="110450"/>
    <lineage>
        <taxon>Eukaryota</taxon>
        <taxon>Viridiplantae</taxon>
        <taxon>Streptophyta</taxon>
        <taxon>Embryophyta</taxon>
        <taxon>Tracheophyta</taxon>
        <taxon>Spermatophyta</taxon>
        <taxon>Magnoliopsida</taxon>
        <taxon>Liliopsida</taxon>
        <taxon>Poales</taxon>
        <taxon>Poaceae</taxon>
        <taxon>BOP clade</taxon>
        <taxon>Oryzoideae</taxon>
        <taxon>Oryzeae</taxon>
        <taxon>Oryzinae</taxon>
        <taxon>Oryza</taxon>
        <taxon>Oryza meyeriana</taxon>
    </lineage>
</organism>
<feature type="region of interest" description="Disordered" evidence="1">
    <location>
        <begin position="48"/>
        <end position="68"/>
    </location>
</feature>
<dbReference type="AlphaFoldDB" id="A0A6G1C7T2"/>
<proteinExistence type="predicted"/>
<evidence type="ECO:0000313" key="3">
    <source>
        <dbReference type="Proteomes" id="UP000479710"/>
    </source>
</evidence>
<keyword evidence="3" id="KW-1185">Reference proteome</keyword>
<accession>A0A6G1C7T2</accession>
<gene>
    <name evidence="2" type="ORF">E2562_027262</name>
</gene>
<reference evidence="2 3" key="1">
    <citation type="submission" date="2019-11" db="EMBL/GenBank/DDBJ databases">
        <title>Whole genome sequence of Oryza granulata.</title>
        <authorList>
            <person name="Li W."/>
        </authorList>
    </citation>
    <scope>NUCLEOTIDE SEQUENCE [LARGE SCALE GENOMIC DNA]</scope>
    <source>
        <strain evidence="3">cv. Menghai</strain>
        <tissue evidence="2">Leaf</tissue>
    </source>
</reference>
<evidence type="ECO:0000256" key="1">
    <source>
        <dbReference type="SAM" id="MobiDB-lite"/>
    </source>
</evidence>
<name>A0A6G1C7T2_9ORYZ</name>
<sequence>MANNMGGGKVAGSCRDETRELVELEEEIHAHVGQRESLREEIEKANAELAEQEKKAELETNSGQRDYG</sequence>
<protein>
    <submittedName>
        <fullName evidence="2">Uncharacterized protein</fullName>
    </submittedName>
</protein>
<comment type="caution">
    <text evidence="2">The sequence shown here is derived from an EMBL/GenBank/DDBJ whole genome shotgun (WGS) entry which is preliminary data.</text>
</comment>
<evidence type="ECO:0000313" key="2">
    <source>
        <dbReference type="EMBL" id="KAF0896735.1"/>
    </source>
</evidence>